<reference evidence="1 2" key="1">
    <citation type="submission" date="2016-09" db="EMBL/GenBank/DDBJ databases">
        <authorList>
            <person name="Kumanski S."/>
            <person name="Beatrice B."/>
        </authorList>
    </citation>
    <scope>NUCLEOTIDE SEQUENCE [LARGE SCALE GENOMIC DNA]</scope>
    <source>
        <strain evidence="1">Mankind</strain>
    </source>
</reference>
<sequence>MALDNIGHQQKKNHNLQLQVFKQILKLILLIQMKKEIKLKMDI</sequence>
<gene>
    <name evidence="1" type="ORF">ESCNG_130059</name>
</gene>
<dbReference type="Proteomes" id="UP000182484">
    <property type="component" value="Unassembled WGS sequence"/>
</dbReference>
<proteinExistence type="predicted"/>
<evidence type="ECO:0000313" key="2">
    <source>
        <dbReference type="Proteomes" id="UP000182484"/>
    </source>
</evidence>
<dbReference type="EMBL" id="FMTB01000005">
    <property type="protein sequence ID" value="SCW09196.1"/>
    <property type="molecule type" value="Genomic_DNA"/>
</dbReference>
<protein>
    <submittedName>
        <fullName evidence="1">Uncharacterized protein</fullName>
    </submittedName>
</protein>
<name>A0AB74EMV1_NEIGO</name>
<organism evidence="1 2">
    <name type="scientific">Neisseria gonorrhoeae</name>
    <dbReference type="NCBI Taxonomy" id="485"/>
    <lineage>
        <taxon>Bacteria</taxon>
        <taxon>Pseudomonadati</taxon>
        <taxon>Pseudomonadota</taxon>
        <taxon>Betaproteobacteria</taxon>
        <taxon>Neisseriales</taxon>
        <taxon>Neisseriaceae</taxon>
        <taxon>Neisseria</taxon>
    </lineage>
</organism>
<accession>A0AB74EMV1</accession>
<comment type="caution">
    <text evidence="1">The sequence shown here is derived from an EMBL/GenBank/DDBJ whole genome shotgun (WGS) entry which is preliminary data.</text>
</comment>
<dbReference type="AlphaFoldDB" id="A0AB74EMV1"/>
<evidence type="ECO:0000313" key="1">
    <source>
        <dbReference type="EMBL" id="SCW09196.1"/>
    </source>
</evidence>